<name>A0A6A3QS35_9STRA</name>
<dbReference type="EMBL" id="QXFW01002053">
    <property type="protein sequence ID" value="KAE8982616.1"/>
    <property type="molecule type" value="Genomic_DNA"/>
</dbReference>
<dbReference type="Proteomes" id="UP000433483">
    <property type="component" value="Unassembled WGS sequence"/>
</dbReference>
<evidence type="ECO:0000313" key="8">
    <source>
        <dbReference type="EMBL" id="KAE9193224.1"/>
    </source>
</evidence>
<dbReference type="EMBL" id="QXGD01002128">
    <property type="protein sequence ID" value="KAE9193224.1"/>
    <property type="molecule type" value="Genomic_DNA"/>
</dbReference>
<evidence type="ECO:0000313" key="16">
    <source>
        <dbReference type="Proteomes" id="UP000441208"/>
    </source>
</evidence>
<evidence type="ECO:0000313" key="9">
    <source>
        <dbReference type="EMBL" id="KAE9285111.1"/>
    </source>
</evidence>
<proteinExistence type="predicted"/>
<evidence type="ECO:0000313" key="7">
    <source>
        <dbReference type="EMBL" id="KAE9190834.1"/>
    </source>
</evidence>
<reference evidence="11 12" key="1">
    <citation type="submission" date="2018-08" db="EMBL/GenBank/DDBJ databases">
        <title>Genomic investigation of the strawberry pathogen Phytophthora fragariae indicates pathogenicity is determined by transcriptional variation in three key races.</title>
        <authorList>
            <person name="Adams T.M."/>
            <person name="Armitage A.D."/>
            <person name="Sobczyk M.K."/>
            <person name="Bates H.J."/>
            <person name="Dunwell J.M."/>
            <person name="Nellist C.F."/>
            <person name="Harrison R.J."/>
        </authorList>
    </citation>
    <scope>NUCLEOTIDE SEQUENCE [LARGE SCALE GENOMIC DNA]</scope>
    <source>
        <strain evidence="9 13">A4</strain>
        <strain evidence="8 14">BC-1</strain>
        <strain evidence="7 18">BC-23</strain>
        <strain evidence="6 12">NOV-27</strain>
        <strain evidence="5 15">NOV-5</strain>
        <strain evidence="3 16">NOV-71</strain>
        <strain evidence="10 19">NOV-77</strain>
        <strain evidence="1 11">NOV-9</strain>
        <strain evidence="4 20">ONT-3</strain>
        <strain evidence="2 17">SCRP245</strain>
    </source>
</reference>
<evidence type="ECO:0000313" key="6">
    <source>
        <dbReference type="EMBL" id="KAE9180188.1"/>
    </source>
</evidence>
<accession>A0A6A3QS35</accession>
<dbReference type="Proteomes" id="UP000476176">
    <property type="component" value="Unassembled WGS sequence"/>
</dbReference>
<evidence type="ECO:0000313" key="11">
    <source>
        <dbReference type="Proteomes" id="UP000429523"/>
    </source>
</evidence>
<dbReference type="Proteomes" id="UP000441208">
    <property type="component" value="Unassembled WGS sequence"/>
</dbReference>
<dbReference type="Proteomes" id="UP000440367">
    <property type="component" value="Unassembled WGS sequence"/>
</dbReference>
<dbReference type="Proteomes" id="UP000488956">
    <property type="component" value="Unassembled WGS sequence"/>
</dbReference>
<evidence type="ECO:0000313" key="15">
    <source>
        <dbReference type="Proteomes" id="UP000440732"/>
    </source>
</evidence>
<organism evidence="3 16">
    <name type="scientific">Phytophthora fragariae</name>
    <dbReference type="NCBI Taxonomy" id="53985"/>
    <lineage>
        <taxon>Eukaryota</taxon>
        <taxon>Sar</taxon>
        <taxon>Stramenopiles</taxon>
        <taxon>Oomycota</taxon>
        <taxon>Peronosporomycetes</taxon>
        <taxon>Peronosporales</taxon>
        <taxon>Peronosporaceae</taxon>
        <taxon>Phytophthora</taxon>
    </lineage>
</organism>
<evidence type="ECO:0000313" key="12">
    <source>
        <dbReference type="Proteomes" id="UP000433483"/>
    </source>
</evidence>
<evidence type="ECO:0000313" key="19">
    <source>
        <dbReference type="Proteomes" id="UP000486351"/>
    </source>
</evidence>
<dbReference type="AlphaFoldDB" id="A0A6A3QS35"/>
<evidence type="ECO:0000313" key="1">
    <source>
        <dbReference type="EMBL" id="KAE8926069.1"/>
    </source>
</evidence>
<dbReference type="EMBL" id="QXGF01002126">
    <property type="protein sequence ID" value="KAE8926069.1"/>
    <property type="molecule type" value="Genomic_DNA"/>
</dbReference>
<dbReference type="Proteomes" id="UP000429523">
    <property type="component" value="Unassembled WGS sequence"/>
</dbReference>
<protein>
    <submittedName>
        <fullName evidence="3">Uncharacterized protein</fullName>
    </submittedName>
</protein>
<comment type="caution">
    <text evidence="3">The sequence shown here is derived from an EMBL/GenBank/DDBJ whole genome shotgun (WGS) entry which is preliminary data.</text>
</comment>
<dbReference type="Proteomes" id="UP000486351">
    <property type="component" value="Unassembled WGS sequence"/>
</dbReference>
<evidence type="ECO:0000313" key="3">
    <source>
        <dbReference type="EMBL" id="KAE9080649.1"/>
    </source>
</evidence>
<evidence type="ECO:0000313" key="13">
    <source>
        <dbReference type="Proteomes" id="UP000437068"/>
    </source>
</evidence>
<dbReference type="EMBL" id="QXFZ01002110">
    <property type="protein sequence ID" value="KAE9080649.1"/>
    <property type="molecule type" value="Genomic_DNA"/>
</dbReference>
<dbReference type="Proteomes" id="UP000460718">
    <property type="component" value="Unassembled WGS sequence"/>
</dbReference>
<evidence type="ECO:0000313" key="20">
    <source>
        <dbReference type="Proteomes" id="UP000488956"/>
    </source>
</evidence>
<evidence type="ECO:0000313" key="14">
    <source>
        <dbReference type="Proteomes" id="UP000440367"/>
    </source>
</evidence>
<evidence type="ECO:0000313" key="2">
    <source>
        <dbReference type="EMBL" id="KAE8982616.1"/>
    </source>
</evidence>
<evidence type="ECO:0000313" key="4">
    <source>
        <dbReference type="EMBL" id="KAE9080688.1"/>
    </source>
</evidence>
<dbReference type="EMBL" id="QXGA01002369">
    <property type="protein sequence ID" value="KAE9098997.1"/>
    <property type="molecule type" value="Genomic_DNA"/>
</dbReference>
<keyword evidence="12" id="KW-1185">Reference proteome</keyword>
<gene>
    <name evidence="9" type="ORF">PF001_g22055</name>
    <name evidence="8" type="ORF">PF002_g23963</name>
    <name evidence="7" type="ORF">PF004_g21785</name>
    <name evidence="6" type="ORF">PF005_g23383</name>
    <name evidence="5" type="ORF">PF006_g23234</name>
    <name evidence="3" type="ORF">PF007_g22966</name>
    <name evidence="10" type="ORF">PF008_g22244</name>
    <name evidence="1" type="ORF">PF009_g23735</name>
    <name evidence="4" type="ORF">PF010_g22286</name>
    <name evidence="2" type="ORF">PF011_g21541</name>
</gene>
<dbReference type="EMBL" id="QXGB01002219">
    <property type="protein sequence ID" value="KAE9180188.1"/>
    <property type="molecule type" value="Genomic_DNA"/>
</dbReference>
<dbReference type="EMBL" id="QXGE01002081">
    <property type="protein sequence ID" value="KAE9285111.1"/>
    <property type="molecule type" value="Genomic_DNA"/>
</dbReference>
<dbReference type="EMBL" id="QXFX01002102">
    <property type="protein sequence ID" value="KAE9080688.1"/>
    <property type="molecule type" value="Genomic_DNA"/>
</dbReference>
<evidence type="ECO:0000313" key="5">
    <source>
        <dbReference type="EMBL" id="KAE9098997.1"/>
    </source>
</evidence>
<evidence type="ECO:0000313" key="17">
    <source>
        <dbReference type="Proteomes" id="UP000460718"/>
    </source>
</evidence>
<dbReference type="Proteomes" id="UP000437068">
    <property type="component" value="Unassembled WGS sequence"/>
</dbReference>
<evidence type="ECO:0000313" key="18">
    <source>
        <dbReference type="Proteomes" id="UP000476176"/>
    </source>
</evidence>
<dbReference type="EMBL" id="QXFY01002083">
    <property type="protein sequence ID" value="KAE9303373.1"/>
    <property type="molecule type" value="Genomic_DNA"/>
</dbReference>
<sequence>MSSSAVVTVVSLLSISRPTISSAAFTTGPLVVLSVSLVVIVGEFCVPCWNAAWAAVGFRRGQSRRK</sequence>
<dbReference type="EMBL" id="QXGC01002100">
    <property type="protein sequence ID" value="KAE9190834.1"/>
    <property type="molecule type" value="Genomic_DNA"/>
</dbReference>
<dbReference type="Proteomes" id="UP000440732">
    <property type="component" value="Unassembled WGS sequence"/>
</dbReference>
<evidence type="ECO:0000313" key="10">
    <source>
        <dbReference type="EMBL" id="KAE9303373.1"/>
    </source>
</evidence>